<dbReference type="Reactome" id="R-SSC-6798695">
    <property type="pathway name" value="Neutrophil degranulation"/>
</dbReference>
<dbReference type="STRING" id="9823.ENSSSCP00000044781"/>
<evidence type="ECO:0000256" key="6">
    <source>
        <dbReference type="ARBA" id="ARBA00022900"/>
    </source>
</evidence>
<dbReference type="Ensembl" id="ENSSSCT00000061415.3">
    <property type="protein sequence ID" value="ENSSSCP00000044781.3"/>
    <property type="gene ID" value="ENSSSCG00000038515.3"/>
</dbReference>
<dbReference type="FunCoup" id="A0A287ALA1">
    <property type="interactions" value="138"/>
</dbReference>
<gene>
    <name evidence="10" type="primary">SERPINA1</name>
</gene>
<dbReference type="FunFam" id="2.30.39.10:FF:000003">
    <property type="entry name" value="alpha-1-antitrypsin isoform X1"/>
    <property type="match status" value="1"/>
</dbReference>
<name>A0A287ALA1_PIG</name>
<evidence type="ECO:0000256" key="1">
    <source>
        <dbReference type="ARBA" id="ARBA00004613"/>
    </source>
</evidence>
<dbReference type="PANTHER" id="PTHR11461">
    <property type="entry name" value="SERINE PROTEASE INHIBITOR, SERPIN"/>
    <property type="match status" value="1"/>
</dbReference>
<keyword evidence="4" id="KW-0646">Protease inhibitor</keyword>
<dbReference type="Pfam" id="PF00079">
    <property type="entry name" value="Serpin"/>
    <property type="match status" value="2"/>
</dbReference>
<dbReference type="Reactome" id="R-SSC-8957275">
    <property type="pathway name" value="Post-translational protein phosphorylation"/>
</dbReference>
<keyword evidence="5" id="KW-0732">Signal</keyword>
<dbReference type="Proteomes" id="UP000008227">
    <property type="component" value="Chromosome 7"/>
</dbReference>
<dbReference type="FunFam" id="2.10.310.10:FF:000001">
    <property type="entry name" value="Serpin family A member 1"/>
    <property type="match status" value="1"/>
</dbReference>
<dbReference type="Reactome" id="R-SSC-5694530">
    <property type="pathway name" value="Cargo concentration in the ER"/>
</dbReference>
<evidence type="ECO:0000256" key="3">
    <source>
        <dbReference type="ARBA" id="ARBA00022525"/>
    </source>
</evidence>
<dbReference type="Reactome" id="R-SSC-114608">
    <property type="pathway name" value="Platelet degranulation"/>
</dbReference>
<evidence type="ECO:0000313" key="11">
    <source>
        <dbReference type="Proteomes" id="UP000008227"/>
    </source>
</evidence>
<dbReference type="SUPFAM" id="SSF56574">
    <property type="entry name" value="Serpins"/>
    <property type="match status" value="2"/>
</dbReference>
<comment type="similarity">
    <text evidence="2 8">Belongs to the serpin family.</text>
</comment>
<dbReference type="FunFam" id="3.30.497.10:FF:000001">
    <property type="entry name" value="Serine protease inhibitor"/>
    <property type="match status" value="1"/>
</dbReference>
<dbReference type="InterPro" id="IPR042178">
    <property type="entry name" value="Serpin_sf_1"/>
</dbReference>
<dbReference type="GO" id="GO:0005615">
    <property type="term" value="C:extracellular space"/>
    <property type="evidence" value="ECO:0000318"/>
    <property type="project" value="GO_Central"/>
</dbReference>
<dbReference type="CDD" id="cd19550">
    <property type="entry name" value="serpinA2_PIL"/>
    <property type="match status" value="1"/>
</dbReference>
<keyword evidence="3" id="KW-0964">Secreted</keyword>
<sequence length="505" mass="57443">MLTKEILAKFLEKRYPSSANLHLPKLTISGTYDLKSLLGNLGITKVFSDEADLSGVTEEQPLKLSKVLAGALLFSAARSREEETEAQRGSLSCSRSWAMVSSITWGFLLLAGLCSQVPGSLHRSKPAIYKPPRFFSIAPRLDNFTFKLYHELAYQSKNNIIFSPVSIALAFLMLSLGTKGDTHTQILWGIDYKFKKPPMAEIHKGLAHLLEILNQPGDQIQITTSTMLFLDKRLKHAHKFLDNVKRLYHSKAFSVNFRDTEEAKKEINDQIKVETQGKIVAVVEKLDRDTAFALVNYMIYEGECRDDFRAYRSVIEDFHVNQTVTIRVPMMHRLGRCKVYWDHVVRCWVVLLHFQGRIATLLLLPKQGKLEWLEKKLSEKLLAKYLKFLHSRVINLRMPRFVISGTYDLKSLLGNLGITKVFSDEADLSGVTEEQQPLKLSKALHKAVLDLSENGTDHGGDILSKDTRWSNHQTISFNMPFLILIKDENTNIPLFMGRVVNPLQN</sequence>
<dbReference type="InterPro" id="IPR000215">
    <property type="entry name" value="Serpin_fam"/>
</dbReference>
<evidence type="ECO:0000256" key="2">
    <source>
        <dbReference type="ARBA" id="ARBA00009500"/>
    </source>
</evidence>
<comment type="subcellular location">
    <subcellularLocation>
        <location evidence="1">Secreted</location>
    </subcellularLocation>
</comment>
<dbReference type="InterPro" id="IPR042185">
    <property type="entry name" value="Serpin_sf_2"/>
</dbReference>
<reference evidence="11" key="1">
    <citation type="submission" date="2009-11" db="EMBL/GenBank/DDBJ databases">
        <authorList>
            <consortium name="Porcine genome sequencing project"/>
        </authorList>
    </citation>
    <scope>NUCLEOTIDE SEQUENCE [LARGE SCALE GENOMIC DNA]</scope>
    <source>
        <strain evidence="11">Duroc</strain>
    </source>
</reference>
<dbReference type="InterPro" id="IPR023796">
    <property type="entry name" value="Serpin_dom"/>
</dbReference>
<evidence type="ECO:0000256" key="8">
    <source>
        <dbReference type="RuleBase" id="RU000411"/>
    </source>
</evidence>
<keyword evidence="11" id="KW-1185">Reference proteome</keyword>
<dbReference type="PaxDb" id="9823-ENSSSCP00000024580"/>
<evidence type="ECO:0000256" key="4">
    <source>
        <dbReference type="ARBA" id="ARBA00022690"/>
    </source>
</evidence>
<feature type="domain" description="Serpin" evidence="9">
    <location>
        <begin position="146"/>
        <end position="502"/>
    </location>
</feature>
<evidence type="ECO:0000313" key="10">
    <source>
        <dbReference type="Ensembl" id="ENSSSCP00000044781.3"/>
    </source>
</evidence>
<dbReference type="Gene3D" id="2.30.39.10">
    <property type="entry name" value="Alpha-1-antitrypsin, domain 1"/>
    <property type="match status" value="2"/>
</dbReference>
<reference evidence="10" key="4">
    <citation type="submission" date="2025-09" db="UniProtKB">
        <authorList>
            <consortium name="Ensembl"/>
        </authorList>
    </citation>
    <scope>IDENTIFICATION</scope>
</reference>
<dbReference type="AlphaFoldDB" id="A0A287ALA1"/>
<dbReference type="PANTHER" id="PTHR11461:SF165">
    <property type="entry name" value="ALPHA-1-ANTITRYPSIN"/>
    <property type="match status" value="1"/>
</dbReference>
<keyword evidence="6" id="KW-0722">Serine protease inhibitor</keyword>
<dbReference type="SMART" id="SM00093">
    <property type="entry name" value="SERPIN"/>
    <property type="match status" value="1"/>
</dbReference>
<evidence type="ECO:0000259" key="9">
    <source>
        <dbReference type="SMART" id="SM00093"/>
    </source>
</evidence>
<dbReference type="GeneTree" id="ENSGT00940000154493"/>
<dbReference type="InParanoid" id="A0A287ALA1"/>
<evidence type="ECO:0000256" key="7">
    <source>
        <dbReference type="ARBA" id="ARBA00023180"/>
    </source>
</evidence>
<dbReference type="Gene3D" id="2.10.310.10">
    <property type="entry name" value="Serpins superfamily"/>
    <property type="match status" value="1"/>
</dbReference>
<dbReference type="InterPro" id="IPR036186">
    <property type="entry name" value="Serpin_sf"/>
</dbReference>
<proteinExistence type="inferred from homology"/>
<dbReference type="Bgee" id="ENSSSCG00000038515">
    <property type="expression patterns" value="Expressed in epididymis and 13 other cell types or tissues"/>
</dbReference>
<reference evidence="10" key="2">
    <citation type="journal article" date="2020" name="Gigascience">
        <title>An improved pig reference genome sequence to enable pig genetics and genomics research.</title>
        <authorList>
            <person name="Warr A."/>
            <person name="Affara N."/>
            <person name="Aken B."/>
            <person name="Beiki H."/>
            <person name="Bickhart D.M."/>
            <person name="Billis K."/>
            <person name="Chow W."/>
            <person name="Eory L."/>
            <person name="Finlayson H.A."/>
            <person name="Flicek P."/>
            <person name="Giron C.G."/>
            <person name="Griffin D.K."/>
            <person name="Hall R."/>
            <person name="Hannum G."/>
            <person name="Hourlier T."/>
            <person name="Howe K."/>
            <person name="Hume D.A."/>
            <person name="Izuogu O."/>
            <person name="Kim K."/>
            <person name="Koren S."/>
            <person name="Liu H."/>
            <person name="Manchanda N."/>
            <person name="Martin F.J."/>
            <person name="Nonneman D.J."/>
            <person name="O'Connor R.E."/>
            <person name="Phillippy A.M."/>
            <person name="Rohrer G.A."/>
            <person name="Rosen B.D."/>
            <person name="Rund L.A."/>
            <person name="Sargent C.A."/>
            <person name="Schook L.B."/>
            <person name="Schroeder S.G."/>
            <person name="Schwartz A.S."/>
            <person name="Skinner B.M."/>
            <person name="Talbot R."/>
            <person name="Tseng E."/>
            <person name="Tuggle C.K."/>
            <person name="Watson M."/>
            <person name="Smith T.P.L."/>
            <person name="Archibald A.L."/>
        </authorList>
    </citation>
    <scope>NUCLEOTIDE SEQUENCE [LARGE SCALE GENOMIC DNA]</scope>
    <source>
        <strain evidence="10">Duroc</strain>
    </source>
</reference>
<keyword evidence="7" id="KW-0325">Glycoprotein</keyword>
<organism evidence="10 11">
    <name type="scientific">Sus scrofa</name>
    <name type="common">Pig</name>
    <dbReference type="NCBI Taxonomy" id="9823"/>
    <lineage>
        <taxon>Eukaryota</taxon>
        <taxon>Metazoa</taxon>
        <taxon>Chordata</taxon>
        <taxon>Craniata</taxon>
        <taxon>Vertebrata</taxon>
        <taxon>Euteleostomi</taxon>
        <taxon>Mammalia</taxon>
        <taxon>Eutheria</taxon>
        <taxon>Laurasiatheria</taxon>
        <taxon>Artiodactyla</taxon>
        <taxon>Suina</taxon>
        <taxon>Suidae</taxon>
        <taxon>Sus</taxon>
    </lineage>
</organism>
<accession>A0A287ALA1</accession>
<reference evidence="10" key="3">
    <citation type="submission" date="2025-08" db="UniProtKB">
        <authorList>
            <consortium name="Ensembl"/>
        </authorList>
    </citation>
    <scope>IDENTIFICATION</scope>
</reference>
<evidence type="ECO:0000256" key="5">
    <source>
        <dbReference type="ARBA" id="ARBA00022729"/>
    </source>
</evidence>
<dbReference type="eggNOG" id="KOG2392">
    <property type="taxonomic scope" value="Eukaryota"/>
</dbReference>
<protein>
    <submittedName>
        <fullName evidence="10">Serpin family A member 1</fullName>
    </submittedName>
</protein>
<dbReference type="Reactome" id="R-SSC-381426">
    <property type="pathway name" value="Regulation of Insulin-like Growth Factor (IGF) transport and uptake by Insulin-like Growth Factor Binding Proteins (IGFBPs)"/>
</dbReference>
<dbReference type="Reactome" id="R-SSC-204005">
    <property type="pathway name" value="COPII-mediated vesicle transport"/>
</dbReference>
<dbReference type="Gene3D" id="3.30.497.10">
    <property type="entry name" value="Antithrombin, subunit I, domain 2"/>
    <property type="match status" value="2"/>
</dbReference>
<dbReference type="GO" id="GO:0004867">
    <property type="term" value="F:serine-type endopeptidase inhibitor activity"/>
    <property type="evidence" value="ECO:0000318"/>
    <property type="project" value="GO_Central"/>
</dbReference>